<dbReference type="OrthoDB" id="9103944at2"/>
<name>A0A1I7BTI1_9BURK</name>
<organism evidence="3 4">
    <name type="scientific">Paraburkholderia aspalathi</name>
    <dbReference type="NCBI Taxonomy" id="1324617"/>
    <lineage>
        <taxon>Bacteria</taxon>
        <taxon>Pseudomonadati</taxon>
        <taxon>Pseudomonadota</taxon>
        <taxon>Betaproteobacteria</taxon>
        <taxon>Burkholderiales</taxon>
        <taxon>Burkholderiaceae</taxon>
        <taxon>Paraburkholderia</taxon>
    </lineage>
</organism>
<dbReference type="AlphaFoldDB" id="A0A1I7BTI1"/>
<evidence type="ECO:0000256" key="1">
    <source>
        <dbReference type="SAM" id="MobiDB-lite"/>
    </source>
</evidence>
<feature type="compositionally biased region" description="Low complexity" evidence="1">
    <location>
        <begin position="27"/>
        <end position="45"/>
    </location>
</feature>
<evidence type="ECO:0000313" key="4">
    <source>
        <dbReference type="Proteomes" id="UP000198844"/>
    </source>
</evidence>
<sequence length="89" mass="9258">MKVQPSAVTVVLFLLTAASAADAQEMQPSDVPSHSSSQQSMNSSQRAMPMGGDSTWDHGAQPGGRNGYGKTRDGQPCVVGLSCDIYQGS</sequence>
<gene>
    <name evidence="3" type="ORF">SAMN05192563_1005113</name>
</gene>
<reference evidence="3 4" key="1">
    <citation type="submission" date="2016-10" db="EMBL/GenBank/DDBJ databases">
        <authorList>
            <person name="de Groot N.N."/>
        </authorList>
    </citation>
    <scope>NUCLEOTIDE SEQUENCE [LARGE SCALE GENOMIC DNA]</scope>
    <source>
        <strain evidence="3 4">LMG 27731</strain>
    </source>
</reference>
<feature type="region of interest" description="Disordered" evidence="1">
    <location>
        <begin position="23"/>
        <end position="76"/>
    </location>
</feature>
<accession>A0A1I7BTI1</accession>
<proteinExistence type="predicted"/>
<protein>
    <submittedName>
        <fullName evidence="3">Uncharacterized protein</fullName>
    </submittedName>
</protein>
<dbReference type="RefSeq" id="WP_143131688.1">
    <property type="nucleotide sequence ID" value="NZ_FPBH01000005.1"/>
</dbReference>
<dbReference type="Proteomes" id="UP000198844">
    <property type="component" value="Unassembled WGS sequence"/>
</dbReference>
<feature type="signal peptide" evidence="2">
    <location>
        <begin position="1"/>
        <end position="23"/>
    </location>
</feature>
<feature type="chain" id="PRO_5011785770" evidence="2">
    <location>
        <begin position="24"/>
        <end position="89"/>
    </location>
</feature>
<evidence type="ECO:0000256" key="2">
    <source>
        <dbReference type="SAM" id="SignalP"/>
    </source>
</evidence>
<keyword evidence="2" id="KW-0732">Signal</keyword>
<dbReference type="EMBL" id="FPBH01000005">
    <property type="protein sequence ID" value="SFT90518.1"/>
    <property type="molecule type" value="Genomic_DNA"/>
</dbReference>
<evidence type="ECO:0000313" key="3">
    <source>
        <dbReference type="EMBL" id="SFT90518.1"/>
    </source>
</evidence>